<evidence type="ECO:0000256" key="1">
    <source>
        <dbReference type="SAM" id="MobiDB-lite"/>
    </source>
</evidence>
<proteinExistence type="predicted"/>
<evidence type="ECO:0000313" key="2">
    <source>
        <dbReference type="EMBL" id="RAP35330.1"/>
    </source>
</evidence>
<comment type="caution">
    <text evidence="2">The sequence shown here is derived from an EMBL/GenBank/DDBJ whole genome shotgun (WGS) entry which is preliminary data.</text>
</comment>
<feature type="compositionally biased region" description="Polar residues" evidence="1">
    <location>
        <begin position="222"/>
        <end position="232"/>
    </location>
</feature>
<reference evidence="2 3" key="1">
    <citation type="submission" date="2017-02" db="EMBL/GenBank/DDBJ databases">
        <title>Legionella quilivanii strain from human: case report and whole genome sequencing analysis.</title>
        <authorList>
            <person name="Lalancette C."/>
            <person name="Leduc J.-M."/>
            <person name="Levesque S."/>
            <person name="Fournier E."/>
            <person name="Saoud J."/>
            <person name="Faucher S.P."/>
            <person name="Bernard K."/>
            <person name="Martineau C."/>
            <person name="Longtin J."/>
        </authorList>
    </citation>
    <scope>NUCLEOTIDE SEQUENCE [LARGE SCALE GENOMIC DNA]</scope>
    <source>
        <strain evidence="2 3">ID143958</strain>
    </source>
</reference>
<dbReference type="Proteomes" id="UP000249458">
    <property type="component" value="Unassembled WGS sequence"/>
</dbReference>
<organism evidence="2 3">
    <name type="scientific">Legionella quinlivanii</name>
    <dbReference type="NCBI Taxonomy" id="45073"/>
    <lineage>
        <taxon>Bacteria</taxon>
        <taxon>Pseudomonadati</taxon>
        <taxon>Pseudomonadota</taxon>
        <taxon>Gammaproteobacteria</taxon>
        <taxon>Legionellales</taxon>
        <taxon>Legionellaceae</taxon>
        <taxon>Legionella</taxon>
    </lineage>
</organism>
<feature type="region of interest" description="Disordered" evidence="1">
    <location>
        <begin position="34"/>
        <end position="66"/>
    </location>
</feature>
<feature type="region of interest" description="Disordered" evidence="1">
    <location>
        <begin position="218"/>
        <end position="274"/>
    </location>
</feature>
<evidence type="ECO:0000313" key="3">
    <source>
        <dbReference type="Proteomes" id="UP000249458"/>
    </source>
</evidence>
<feature type="compositionally biased region" description="Polar residues" evidence="1">
    <location>
        <begin position="36"/>
        <end position="48"/>
    </location>
</feature>
<accession>A0A364LGR4</accession>
<sequence length="423" mass="47760">MARAKRDNSSLKALVVGDANSAWSEFLEPTIRKSRTAQGETNTENSSVVRIRKPLREPTKGELRRHRNNPSALQANILSQDHAPFLNLVNATAEPARARMHVGKDEKSADVLIYVVNLSSDQNNIEELKANINTYLQQMRPDTRLILVGTHPSSGLFDFPQTSDNEEVLNSLRGTFASRLINVLNLPPNSINPFGANPKDKEIENFITQLDFYASNRPAPQVQLSQPSTPTHTAPAAENPRTPRQNLNIELEFPPQPQQPPAQPQPSPAPQNVSVLTRHDYPKSYHAMWTRQTLPHLSMEKRNYLAARTILEDYALRTSDTASRWQRAGHFFAHPRRGHTEIINNFLKNYTGEENVPALLSALQQTLKEEIKEEFNPKGSLAVRMDYIEEQCNLNADKRIINHEEIIAARQERIDAKNGQSLC</sequence>
<dbReference type="AlphaFoldDB" id="A0A364LGR4"/>
<feature type="compositionally biased region" description="Pro residues" evidence="1">
    <location>
        <begin position="254"/>
        <end position="269"/>
    </location>
</feature>
<gene>
    <name evidence="2" type="ORF">B1207_13240</name>
</gene>
<dbReference type="EMBL" id="MVJN01000010">
    <property type="protein sequence ID" value="RAP35330.1"/>
    <property type="molecule type" value="Genomic_DNA"/>
</dbReference>
<name>A0A364LGR4_9GAMM</name>
<protein>
    <submittedName>
        <fullName evidence="2">Uncharacterized protein</fullName>
    </submittedName>
</protein>